<evidence type="ECO:0000259" key="1">
    <source>
        <dbReference type="Pfam" id="PF03372"/>
    </source>
</evidence>
<evidence type="ECO:0000313" key="5">
    <source>
        <dbReference type="RefSeq" id="XP_022095395.1"/>
    </source>
</evidence>
<dbReference type="GO" id="GO:0003824">
    <property type="term" value="F:catalytic activity"/>
    <property type="evidence" value="ECO:0007669"/>
    <property type="project" value="InterPro"/>
</dbReference>
<dbReference type="RefSeq" id="XP_022095393.1">
    <property type="nucleotide sequence ID" value="XM_022239701.1"/>
</dbReference>
<feature type="domain" description="Endonuclease/exonuclease/phosphatase" evidence="1">
    <location>
        <begin position="12"/>
        <end position="255"/>
    </location>
</feature>
<dbReference type="Pfam" id="PF03372">
    <property type="entry name" value="Exo_endo_phos"/>
    <property type="match status" value="1"/>
</dbReference>
<dbReference type="Gene3D" id="3.60.10.10">
    <property type="entry name" value="Endonuclease/exonuclease/phosphatase"/>
    <property type="match status" value="1"/>
</dbReference>
<dbReference type="RefSeq" id="XP_022095395.1">
    <property type="nucleotide sequence ID" value="XM_022239703.1"/>
</dbReference>
<dbReference type="InterPro" id="IPR036691">
    <property type="entry name" value="Endo/exonu/phosph_ase_sf"/>
</dbReference>
<sequence>MAAQESGSLNVLSWNVRGLGSRLSEVKKLVTDQKIDIMCLVETRAKSDDKFSETDFPDFEVIGKSVNKLKESSQRVFPGGLLFAYRKALPYTFSKLPNKSYFILWVKAKPENPEENVSMIFAVIYNPLTDKTTKEKILRIMEREYKILDEDHTEAKFYIMGDFNACTFELFETHQPRVREFEEEKNDSNANYEENGITLVGFCDNTGFCIANGRFGNQSASHTTSAHVLDYLLCRHKDWSFLTDFKVDGFHRSDHRALIFTLKVLNLNSTTVHEPEPERLELQPTMQFRLTLNLQESEHDLAIIWSTGQPDEPNSDELIKYENTCTTPNLHVCVKQTILFTSHCKVQAVPQEQEPEIPTMMHTFSVALCSQPLLVENILCFYLDYHSNLHRGLRTVQGTVKNMYSYCFRNYPGATFTFLGTFFTKTVIDIQCKDLKKTVHQVMYGLFFKLNMARGAQGTHELEETKVTIKKIQHGGQIHHVVLWKFVLRQLFKSVITPAFHLDDRLRHYEGHELTLYTEQLKTLITARGLQKNAKLLFWKMYKNAMARAQLERP</sequence>
<dbReference type="AlphaFoldDB" id="A0A8B7YSF4"/>
<keyword evidence="2" id="KW-1185">Reference proteome</keyword>
<evidence type="ECO:0000313" key="3">
    <source>
        <dbReference type="RefSeq" id="XP_022095393.1"/>
    </source>
</evidence>
<dbReference type="Proteomes" id="UP000694845">
    <property type="component" value="Unplaced"/>
</dbReference>
<dbReference type="RefSeq" id="XP_022095394.1">
    <property type="nucleotide sequence ID" value="XM_022239702.1"/>
</dbReference>
<evidence type="ECO:0000313" key="4">
    <source>
        <dbReference type="RefSeq" id="XP_022095394.1"/>
    </source>
</evidence>
<dbReference type="OrthoDB" id="7474049at2759"/>
<dbReference type="SUPFAM" id="SSF56219">
    <property type="entry name" value="DNase I-like"/>
    <property type="match status" value="1"/>
</dbReference>
<evidence type="ECO:0000313" key="2">
    <source>
        <dbReference type="Proteomes" id="UP000694845"/>
    </source>
</evidence>
<dbReference type="InterPro" id="IPR005135">
    <property type="entry name" value="Endo/exonuclease/phosphatase"/>
</dbReference>
<gene>
    <name evidence="3 4 5" type="primary">LOC110981792</name>
</gene>
<name>A0A8B7YSF4_ACAPL</name>
<dbReference type="GeneID" id="110981792"/>
<reference evidence="3 4" key="1">
    <citation type="submission" date="2025-04" db="UniProtKB">
        <authorList>
            <consortium name="RefSeq"/>
        </authorList>
    </citation>
    <scope>IDENTIFICATION</scope>
</reference>
<accession>A0A8B7YSF4</accession>
<organism evidence="2 5">
    <name type="scientific">Acanthaster planci</name>
    <name type="common">Crown-of-thorns starfish</name>
    <dbReference type="NCBI Taxonomy" id="133434"/>
    <lineage>
        <taxon>Eukaryota</taxon>
        <taxon>Metazoa</taxon>
        <taxon>Echinodermata</taxon>
        <taxon>Eleutherozoa</taxon>
        <taxon>Asterozoa</taxon>
        <taxon>Asteroidea</taxon>
        <taxon>Valvatacea</taxon>
        <taxon>Valvatida</taxon>
        <taxon>Acanthasteridae</taxon>
        <taxon>Acanthaster</taxon>
    </lineage>
</organism>
<protein>
    <submittedName>
        <fullName evidence="3 4">Uncharacterized protein LOC110981792 isoform X1</fullName>
    </submittedName>
</protein>
<proteinExistence type="predicted"/>
<dbReference type="KEGG" id="aplc:110981792"/>